<dbReference type="EMBL" id="KX443403">
    <property type="protein sequence ID" value="ARX60278.1"/>
    <property type="molecule type" value="Genomic_DNA"/>
</dbReference>
<name>A0A1Z1UXS1_RHOHA</name>
<reference evidence="1" key="1">
    <citation type="journal article" date="2017" name="Genome Biol. Evol.">
        <title>Comparative Genomics of Rhodococcus equi Virulence Plasmids Indicates Host-Driven Evolution of the vap Pathogenicity Island.</title>
        <authorList>
            <person name="MacArthur I."/>
            <person name="Anastasi E."/>
            <person name="Alvarez S."/>
            <person name="Scortti M."/>
            <person name="Vazquez-Boland J.A."/>
        </authorList>
    </citation>
    <scope>NUCLEOTIDE SEQUENCE</scope>
    <source>
        <strain evidence="1">PAM2288</strain>
        <plasmid evidence="1">pVAPA2288</plasmid>
    </source>
</reference>
<gene>
    <name evidence="1" type="ORF">pVAPA2288_0722</name>
</gene>
<accession>A0A1Z1UXS1</accession>
<organism evidence="1">
    <name type="scientific">Rhodococcus hoagii</name>
    <name type="common">Corynebacterium equii</name>
    <dbReference type="NCBI Taxonomy" id="43767"/>
    <lineage>
        <taxon>Bacteria</taxon>
        <taxon>Bacillati</taxon>
        <taxon>Actinomycetota</taxon>
        <taxon>Actinomycetes</taxon>
        <taxon>Mycobacteriales</taxon>
        <taxon>Nocardiaceae</taxon>
        <taxon>Prescottella</taxon>
    </lineage>
</organism>
<dbReference type="AlphaFoldDB" id="A0A1Z1UXS1"/>
<sequence length="50" mass="5286">MRACFELHATTENVFGGPAHVGWAVAAVADGVGRGWKDADYYPPPTHTGT</sequence>
<geneLocation type="plasmid" evidence="1">
    <name>pVAPA2288</name>
</geneLocation>
<keyword evidence="1" id="KW-0614">Plasmid</keyword>
<protein>
    <submittedName>
        <fullName evidence="1">Uncharacterized protein</fullName>
    </submittedName>
</protein>
<proteinExistence type="predicted"/>
<evidence type="ECO:0000313" key="1">
    <source>
        <dbReference type="EMBL" id="ARX60278.1"/>
    </source>
</evidence>